<evidence type="ECO:0000313" key="14">
    <source>
        <dbReference type="EMBL" id="CAA9266286.1"/>
    </source>
</evidence>
<evidence type="ECO:0000256" key="10">
    <source>
        <dbReference type="ARBA" id="ARBA00023239"/>
    </source>
</evidence>
<dbReference type="Gene3D" id="3.40.50.1100">
    <property type="match status" value="2"/>
</dbReference>
<dbReference type="EMBL" id="CADCTF010000150">
    <property type="protein sequence ID" value="CAA9266286.1"/>
    <property type="molecule type" value="Genomic_DNA"/>
</dbReference>
<comment type="pathway">
    <text evidence="3">Amino-acid degradation; L-threonine degradation via propanoate pathway; propanoate from L-threonine: step 1/4.</text>
</comment>
<keyword evidence="8" id="KW-0021">Allosteric enzyme</keyword>
<dbReference type="FunFam" id="3.40.50.1100:FF:000005">
    <property type="entry name" value="Threonine dehydratase catabolic"/>
    <property type="match status" value="1"/>
</dbReference>
<sequence length="407" mass="41907">MADSLGSPPMISLGDIREAQGRVAAVLRPTPVEHSESLSALAGRPVLLKPEHRQRTGSYKIRGAFNLISRLPAGTEVVAASAGNHAQGVAFAATRTGHHATVFMPANAALPKVEATRGYGATVLLEGAGVDECISAARAYAASVNAVLVPPFDDPLVIAGQGTVGLELAEEAPDVDVVVVPVGGGGLISGVATALAQTRRAVRVIGVQAAEASGVQASLRAGTCVRTETVTTMADGIAVRGPSELTLAHIQAYVDDVVTVSEEEISRALLLLIERSKAVVEPAGAVALAAILAGHIPGAGAAVAILSGGNVDPLLLMKLIDHGLSAAGRYLLLRIVLGDRPGALALLTAEVARLNLNVLEVEHYRSGLRLGMHEVEVLLTLETRDADHRHSIVAALERAGYAVEVEA</sequence>
<proteinExistence type="inferred from homology"/>
<comment type="similarity">
    <text evidence="4">Belongs to the serine/threonine dehydratase family.</text>
</comment>
<evidence type="ECO:0000256" key="4">
    <source>
        <dbReference type="ARBA" id="ARBA00010869"/>
    </source>
</evidence>
<dbReference type="Pfam" id="PF00291">
    <property type="entry name" value="PALP"/>
    <property type="match status" value="1"/>
</dbReference>
<evidence type="ECO:0000256" key="7">
    <source>
        <dbReference type="ARBA" id="ARBA00022248"/>
    </source>
</evidence>
<reference evidence="14" key="1">
    <citation type="submission" date="2020-02" db="EMBL/GenBank/DDBJ databases">
        <authorList>
            <person name="Meier V. D."/>
        </authorList>
    </citation>
    <scope>NUCLEOTIDE SEQUENCE</scope>
    <source>
        <strain evidence="14">AVDCRST_MAG50</strain>
    </source>
</reference>
<dbReference type="GO" id="GO:0006567">
    <property type="term" value="P:L-threonine catabolic process"/>
    <property type="evidence" value="ECO:0007669"/>
    <property type="project" value="InterPro"/>
</dbReference>
<evidence type="ECO:0000256" key="8">
    <source>
        <dbReference type="ARBA" id="ARBA00022533"/>
    </source>
</evidence>
<comment type="subunit">
    <text evidence="5">In the native structure, TdcB is in a dimeric form, whereas in the TdcB-AMP complex, it exists in a tetrameric form (dimer of dimers).</text>
</comment>
<dbReference type="GO" id="GO:0004794">
    <property type="term" value="F:threonine deaminase activity"/>
    <property type="evidence" value="ECO:0007669"/>
    <property type="project" value="UniProtKB-EC"/>
</dbReference>
<dbReference type="InterPro" id="IPR036052">
    <property type="entry name" value="TrpB-like_PALP_sf"/>
</dbReference>
<dbReference type="PANTHER" id="PTHR48078:SF6">
    <property type="entry name" value="L-THREONINE DEHYDRATASE CATABOLIC TDCB"/>
    <property type="match status" value="1"/>
</dbReference>
<evidence type="ECO:0000256" key="3">
    <source>
        <dbReference type="ARBA" id="ARBA00004958"/>
    </source>
</evidence>
<dbReference type="InterPro" id="IPR005789">
    <property type="entry name" value="Thr_deHydtase_catblc"/>
</dbReference>
<name>A0A6J4IZM4_9ACTN</name>
<gene>
    <name evidence="14" type="ORF">AVDCRST_MAG50-3162</name>
</gene>
<evidence type="ECO:0000259" key="13">
    <source>
        <dbReference type="PROSITE" id="PS51671"/>
    </source>
</evidence>
<dbReference type="AlphaFoldDB" id="A0A6J4IZM4"/>
<comment type="catalytic activity">
    <reaction evidence="1">
        <text>L-threonine = 2-oxobutanoate + NH4(+)</text>
        <dbReference type="Rhea" id="RHEA:22108"/>
        <dbReference type="ChEBI" id="CHEBI:16763"/>
        <dbReference type="ChEBI" id="CHEBI:28938"/>
        <dbReference type="ChEBI" id="CHEBI:57926"/>
        <dbReference type="EC" id="4.3.1.19"/>
    </reaction>
</comment>
<dbReference type="PROSITE" id="PS51671">
    <property type="entry name" value="ACT"/>
    <property type="match status" value="1"/>
</dbReference>
<dbReference type="NCBIfam" id="TIGR01127">
    <property type="entry name" value="ilvA_1Cterm"/>
    <property type="match status" value="1"/>
</dbReference>
<keyword evidence="10 14" id="KW-0456">Lyase</keyword>
<dbReference type="InterPro" id="IPR000634">
    <property type="entry name" value="Ser/Thr_deHydtase_PyrdxlP-BS"/>
</dbReference>
<dbReference type="InterPro" id="IPR001926">
    <property type="entry name" value="TrpB-like_PALP"/>
</dbReference>
<dbReference type="InterPro" id="IPR044561">
    <property type="entry name" value="ACT_ThrD-II-like"/>
</dbReference>
<dbReference type="InterPro" id="IPR050147">
    <property type="entry name" value="Ser/Thr_Dehydratase"/>
</dbReference>
<organism evidence="14">
    <name type="scientific">uncultured Acidimicrobiales bacterium</name>
    <dbReference type="NCBI Taxonomy" id="310071"/>
    <lineage>
        <taxon>Bacteria</taxon>
        <taxon>Bacillati</taxon>
        <taxon>Actinomycetota</taxon>
        <taxon>Acidimicrobiia</taxon>
        <taxon>Acidimicrobiales</taxon>
        <taxon>environmental samples</taxon>
    </lineage>
</organism>
<dbReference type="GO" id="GO:0030170">
    <property type="term" value="F:pyridoxal phosphate binding"/>
    <property type="evidence" value="ECO:0007669"/>
    <property type="project" value="InterPro"/>
</dbReference>
<evidence type="ECO:0000256" key="5">
    <source>
        <dbReference type="ARBA" id="ARBA00011447"/>
    </source>
</evidence>
<comment type="function">
    <text evidence="11">Catalyzes the anaerobic formation of alpha-ketobutyrate and ammonia from threonine in a two-step reaction. The first step involved a dehydration of threonine and a production of enamine intermediates (aminocrotonate), which tautomerizes to its imine form (iminobutyrate). Both intermediates are unstable and short-lived. The second step is the nonenzymatic hydrolysis of the enamine/imine intermediates to form 2-ketobutyrate and free ammonia. In the low water environment of the cell, the second step is accelerated by RidA.</text>
</comment>
<evidence type="ECO:0000256" key="11">
    <source>
        <dbReference type="ARBA" id="ARBA00025527"/>
    </source>
</evidence>
<dbReference type="GO" id="GO:0003941">
    <property type="term" value="F:L-serine ammonia-lyase activity"/>
    <property type="evidence" value="ECO:0007669"/>
    <property type="project" value="TreeGrafter"/>
</dbReference>
<feature type="domain" description="ACT" evidence="13">
    <location>
        <begin position="332"/>
        <end position="407"/>
    </location>
</feature>
<evidence type="ECO:0000256" key="9">
    <source>
        <dbReference type="ARBA" id="ARBA00022898"/>
    </source>
</evidence>
<evidence type="ECO:0000256" key="6">
    <source>
        <dbReference type="ARBA" id="ARBA00012096"/>
    </source>
</evidence>
<evidence type="ECO:0000256" key="1">
    <source>
        <dbReference type="ARBA" id="ARBA00001274"/>
    </source>
</evidence>
<evidence type="ECO:0000256" key="12">
    <source>
        <dbReference type="ARBA" id="ARBA00031427"/>
    </source>
</evidence>
<dbReference type="CDD" id="cd01562">
    <property type="entry name" value="Thr-dehyd"/>
    <property type="match status" value="1"/>
</dbReference>
<comment type="cofactor">
    <cofactor evidence="2">
        <name>pyridoxal 5'-phosphate</name>
        <dbReference type="ChEBI" id="CHEBI:597326"/>
    </cofactor>
</comment>
<evidence type="ECO:0000256" key="2">
    <source>
        <dbReference type="ARBA" id="ARBA00001933"/>
    </source>
</evidence>
<dbReference type="PANTHER" id="PTHR48078">
    <property type="entry name" value="THREONINE DEHYDRATASE, MITOCHONDRIAL-RELATED"/>
    <property type="match status" value="1"/>
</dbReference>
<keyword evidence="9" id="KW-0663">Pyridoxal phosphate</keyword>
<dbReference type="EC" id="4.3.1.19" evidence="6"/>
<dbReference type="InterPro" id="IPR002912">
    <property type="entry name" value="ACT_dom"/>
</dbReference>
<dbReference type="GO" id="GO:0009097">
    <property type="term" value="P:isoleucine biosynthetic process"/>
    <property type="evidence" value="ECO:0007669"/>
    <property type="project" value="TreeGrafter"/>
</dbReference>
<dbReference type="SUPFAM" id="SSF53686">
    <property type="entry name" value="Tryptophan synthase beta subunit-like PLP-dependent enzymes"/>
    <property type="match status" value="1"/>
</dbReference>
<accession>A0A6J4IZM4</accession>
<protein>
    <recommendedName>
        <fullName evidence="7">L-threonine dehydratase catabolic TdcB</fullName>
        <ecNumber evidence="6">4.3.1.19</ecNumber>
    </recommendedName>
    <alternativeName>
        <fullName evidence="12">Threonine deaminase</fullName>
    </alternativeName>
</protein>
<dbReference type="PROSITE" id="PS00165">
    <property type="entry name" value="DEHYDRATASE_SER_THR"/>
    <property type="match status" value="1"/>
</dbReference>
<dbReference type="CDD" id="cd04886">
    <property type="entry name" value="ACT_ThrD-II-like"/>
    <property type="match status" value="1"/>
</dbReference>
<dbReference type="FunFam" id="3.40.50.1100:FF:000007">
    <property type="entry name" value="L-threonine dehydratase catabolic TdcB"/>
    <property type="match status" value="1"/>
</dbReference>
<dbReference type="GO" id="GO:0006565">
    <property type="term" value="P:L-serine catabolic process"/>
    <property type="evidence" value="ECO:0007669"/>
    <property type="project" value="TreeGrafter"/>
</dbReference>